<protein>
    <recommendedName>
        <fullName evidence="3 13">Telomerase reverse transcriptase</fullName>
        <ecNumber evidence="2 13">2.7.7.49</ecNumber>
    </recommendedName>
    <alternativeName>
        <fullName evidence="13">Telomerase catalytic subunit</fullName>
    </alternativeName>
</protein>
<dbReference type="InterPro" id="IPR043502">
    <property type="entry name" value="DNA/RNA_pol_sf"/>
</dbReference>
<dbReference type="Pfam" id="PF21399">
    <property type="entry name" value="TERT_C"/>
    <property type="match status" value="1"/>
</dbReference>
<dbReference type="SMART" id="SM00975">
    <property type="entry name" value="Telomerase_RBD"/>
    <property type="match status" value="1"/>
</dbReference>
<dbReference type="InterPro" id="IPR003545">
    <property type="entry name" value="Telomerase_RT"/>
</dbReference>
<dbReference type="AlphaFoldDB" id="A0A5M9MGJ8"/>
<accession>A0A5M9MGJ8</accession>
<dbReference type="Proteomes" id="UP000324241">
    <property type="component" value="Unassembled WGS sequence"/>
</dbReference>
<dbReference type="InterPro" id="IPR000477">
    <property type="entry name" value="RT_dom"/>
</dbReference>
<dbReference type="GO" id="GO:0070034">
    <property type="term" value="F:telomerase RNA binding"/>
    <property type="evidence" value="ECO:0007669"/>
    <property type="project" value="TreeGrafter"/>
</dbReference>
<dbReference type="InterPro" id="IPR049139">
    <property type="entry name" value="TERT_C"/>
</dbReference>
<evidence type="ECO:0000256" key="2">
    <source>
        <dbReference type="ARBA" id="ARBA00012493"/>
    </source>
</evidence>
<dbReference type="EMBL" id="QUQM01000008">
    <property type="protein sequence ID" value="KAA8642087.1"/>
    <property type="molecule type" value="Genomic_DNA"/>
</dbReference>
<name>A0A5M9MGJ8_9EURO</name>
<evidence type="ECO:0000256" key="4">
    <source>
        <dbReference type="ARBA" id="ARBA00022454"/>
    </source>
</evidence>
<dbReference type="GeneID" id="54333729"/>
<dbReference type="Pfam" id="PF12009">
    <property type="entry name" value="Telomerase_RBD"/>
    <property type="match status" value="1"/>
</dbReference>
<comment type="function">
    <text evidence="13">Telomerase is a ribonucleoprotein enzyme essential for the replication of chromosome termini in most eukaryotes. It elongates telomeres. It is a reverse transcriptase that adds simple sequence repeats to chromosome ends by copying a template sequence within the RNA component of the enzyme.</text>
</comment>
<evidence type="ECO:0000256" key="14">
    <source>
        <dbReference type="SAM" id="MobiDB-lite"/>
    </source>
</evidence>
<dbReference type="Gene3D" id="1.10.357.90">
    <property type="match status" value="1"/>
</dbReference>
<evidence type="ECO:0000256" key="5">
    <source>
        <dbReference type="ARBA" id="ARBA00022679"/>
    </source>
</evidence>
<dbReference type="PANTHER" id="PTHR12066:SF0">
    <property type="entry name" value="TELOMERASE REVERSE TRANSCRIPTASE"/>
    <property type="match status" value="1"/>
</dbReference>
<keyword evidence="10 13" id="KW-0695">RNA-directed DNA polymerase</keyword>
<dbReference type="GO" id="GO:0042162">
    <property type="term" value="F:telomeric DNA binding"/>
    <property type="evidence" value="ECO:0007669"/>
    <property type="project" value="TreeGrafter"/>
</dbReference>
<feature type="compositionally biased region" description="Polar residues" evidence="14">
    <location>
        <begin position="11"/>
        <end position="31"/>
    </location>
</feature>
<feature type="region of interest" description="Disordered" evidence="14">
    <location>
        <begin position="1"/>
        <end position="31"/>
    </location>
</feature>
<feature type="domain" description="Reverse transcriptase" evidence="15">
    <location>
        <begin position="692"/>
        <end position="1037"/>
    </location>
</feature>
<evidence type="ECO:0000313" key="16">
    <source>
        <dbReference type="EMBL" id="KAA8642087.1"/>
    </source>
</evidence>
<keyword evidence="7 13" id="KW-0479">Metal-binding</keyword>
<keyword evidence="11 13" id="KW-0539">Nucleus</keyword>
<proteinExistence type="inferred from homology"/>
<reference evidence="16 17" key="1">
    <citation type="submission" date="2019-08" db="EMBL/GenBank/DDBJ databases">
        <title>The genome sequence of a newly discovered highly antifungal drug resistant Aspergillus species, Aspergillus tanneri NIH 1004.</title>
        <authorList>
            <person name="Mounaud S."/>
            <person name="Singh I."/>
            <person name="Joardar V."/>
            <person name="Pakala S."/>
            <person name="Pakala S."/>
            <person name="Venepally P."/>
            <person name="Chung J.K."/>
            <person name="Losada L."/>
            <person name="Nierman W.C."/>
        </authorList>
    </citation>
    <scope>NUCLEOTIDE SEQUENCE [LARGE SCALE GENOMIC DNA]</scope>
    <source>
        <strain evidence="16 17">NIH1004</strain>
    </source>
</reference>
<evidence type="ECO:0000256" key="13">
    <source>
        <dbReference type="RuleBase" id="RU365061"/>
    </source>
</evidence>
<feature type="compositionally biased region" description="Polar residues" evidence="14">
    <location>
        <begin position="399"/>
        <end position="419"/>
    </location>
</feature>
<dbReference type="OrthoDB" id="289721at2759"/>
<keyword evidence="9 13" id="KW-0779">Telomere</keyword>
<evidence type="ECO:0000256" key="12">
    <source>
        <dbReference type="ARBA" id="ARBA00048173"/>
    </source>
</evidence>
<evidence type="ECO:0000256" key="9">
    <source>
        <dbReference type="ARBA" id="ARBA00022895"/>
    </source>
</evidence>
<dbReference type="GO" id="GO:0003720">
    <property type="term" value="F:telomerase activity"/>
    <property type="evidence" value="ECO:0007669"/>
    <property type="project" value="InterPro"/>
</dbReference>
<dbReference type="PROSITE" id="PS50878">
    <property type="entry name" value="RT_POL"/>
    <property type="match status" value="1"/>
</dbReference>
<dbReference type="GO" id="GO:0000333">
    <property type="term" value="C:telomerase catalytic core complex"/>
    <property type="evidence" value="ECO:0007669"/>
    <property type="project" value="TreeGrafter"/>
</dbReference>
<keyword evidence="5 13" id="KW-0808">Transferase</keyword>
<comment type="catalytic activity">
    <reaction evidence="12 13">
        <text>DNA(n) + a 2'-deoxyribonucleoside 5'-triphosphate = DNA(n+1) + diphosphate</text>
        <dbReference type="Rhea" id="RHEA:22508"/>
        <dbReference type="Rhea" id="RHEA-COMP:17339"/>
        <dbReference type="Rhea" id="RHEA-COMP:17340"/>
        <dbReference type="ChEBI" id="CHEBI:33019"/>
        <dbReference type="ChEBI" id="CHEBI:61560"/>
        <dbReference type="ChEBI" id="CHEBI:173112"/>
        <dbReference type="EC" id="2.7.7.49"/>
    </reaction>
</comment>
<feature type="compositionally biased region" description="Basic and acidic residues" evidence="14">
    <location>
        <begin position="386"/>
        <end position="398"/>
    </location>
</feature>
<dbReference type="CDD" id="cd01648">
    <property type="entry name" value="TERT"/>
    <property type="match status" value="1"/>
</dbReference>
<comment type="caution">
    <text evidence="16">The sequence shown here is derived from an EMBL/GenBank/DDBJ whole genome shotgun (WGS) entry which is preliminary data.</text>
</comment>
<comment type="similarity">
    <text evidence="1 13">Belongs to the reverse transcriptase family. Telomerase subfamily.</text>
</comment>
<evidence type="ECO:0000256" key="10">
    <source>
        <dbReference type="ARBA" id="ARBA00022918"/>
    </source>
</evidence>
<evidence type="ECO:0000313" key="17">
    <source>
        <dbReference type="Proteomes" id="UP000324241"/>
    </source>
</evidence>
<comment type="subcellular location">
    <subcellularLocation>
        <location evidence="13">Nucleus</location>
    </subcellularLocation>
    <subcellularLocation>
        <location evidence="13">Chromosome</location>
        <location evidence="13">Telomere</location>
    </subcellularLocation>
</comment>
<dbReference type="GO" id="GO:0007004">
    <property type="term" value="P:telomere maintenance via telomerase"/>
    <property type="evidence" value="ECO:0007669"/>
    <property type="project" value="TreeGrafter"/>
</dbReference>
<keyword evidence="8 13" id="KW-0460">Magnesium</keyword>
<dbReference type="PRINTS" id="PR01365">
    <property type="entry name" value="TELOMERASERT"/>
</dbReference>
<dbReference type="SUPFAM" id="SSF56672">
    <property type="entry name" value="DNA/RNA polymerases"/>
    <property type="match status" value="1"/>
</dbReference>
<evidence type="ECO:0000256" key="7">
    <source>
        <dbReference type="ARBA" id="ARBA00022723"/>
    </source>
</evidence>
<evidence type="ECO:0000256" key="8">
    <source>
        <dbReference type="ARBA" id="ARBA00022842"/>
    </source>
</evidence>
<dbReference type="EC" id="2.7.7.49" evidence="2 13"/>
<sequence>MGKKRKRPVKNGQTCENPLQTSSNSSSCFKTGDSLSPQKAAEYSHPVISLYYSEVVTLRQYLLQQIPASSKSRRRRIASVRNGSASTNSGSQAHNLALFLDTTLVGILKESPPTCTLERRRNLAGFIQSHSTSRITGTDTGPLCAQAEIVNFVISSLFNHSGFSHRRPHHLLTHGFQRICGPELSRKNDELACSIPGLVARFPNKNAQALKQEPWTGVLGLLGCNGDEIMLRLLFDCGIYTAIDHRKGVYYQISGLPLSMLEPVHKGPQPKDLVIKKTVPISPTAMETVSKSDSAKDSAVFRNCPSYKPNSIVFPRRRMLYAPPTLNSKGKIEYGLTNRHVLSRCSPDSMSQSVHLMKYIFPKHFGLHNVFTSTQSSENAQPYKDYSSREVEISRANEQRQSQAQRSGAHSTGTPNESGGFNRIPRRLRRAVDLVQKLQKRHKRCSYAELLRYYCPLDSSGPWKYGVDNSQNERTPGSKSSAPEDFVTQLRVPTHTHTSQTLQEGQQLDTSNVQNPAPQNIISRPKLRLTDHATPAPSVSAFCRAALRKLIPPQWYGTGQQGKANQDIVLRNVDRFVCMRRYENLSIHEICKGIKITSIPWLEPPDVGRQQVLSQNKLSLSDMHKRTEIFHELIYYIFDSILIPLVRSNFYVTESQIHRNRLFFFQHDVWRQLTQQPLADLKSSMFEELKPEKANNILGRRSLGYGSLRLLPKMTGIRPIVNLRRRMQLKSKWTTTGVQYLGPSINSTVAPIFNVLNYEKTRNPAQLGSCLYSVGEIHSRLKAFKEQMSQGSSGHTRQLPFYFVKLDIQSCFDTIPQQKLIHLVEKLVSEEAYHVTKYVEMRVQDEFSNIWPSQGSRQNKGVRKFVGRAAPAMKPQPLAETIESGGVSRRRNTVFVDTVAQKYYNTEDLLDLLNEHLRNNLVKFGKKFFRQRNGIPQGSVLSSLLCNLFYAEMEREKLGFLGCKEALLLRLVDDFLLITSNPTLAMRFLKVMVKGQPAYGITVNPAKSLVNFGAVVEGAHIPRLIDSSLFPYCGSLIDTRTLEVHKDHDRILEGGDSAAENLSNSLTVELARAPGHSFHRKVLASFKLLMHPMYLDTSHNSLPVVLSNLYANFVMTAMRMYRYMRALIGRRHPTPAVVIRVIRDLIQLSHRFVQAKRTPSRQVGEGDDSNSSSTSMVHGFQVQYLAAAAFRHVLGRKQTRYGAVLHWLDQIQRQARPKSNGKLAHLVQVVRKGNMLYGGWRY</sequence>
<evidence type="ECO:0000256" key="1">
    <source>
        <dbReference type="ARBA" id="ARBA00008001"/>
    </source>
</evidence>
<dbReference type="FunFam" id="1.10.357.90:FF:000003">
    <property type="entry name" value="Telomerase reverse transcriptase"/>
    <property type="match status" value="1"/>
</dbReference>
<dbReference type="Pfam" id="PF00078">
    <property type="entry name" value="RVT_1"/>
    <property type="match status" value="1"/>
</dbReference>
<dbReference type="VEuPathDB" id="FungiDB:EYZ11_001221"/>
<dbReference type="GO" id="GO:0046872">
    <property type="term" value="F:metal ion binding"/>
    <property type="evidence" value="ECO:0007669"/>
    <property type="project" value="UniProtKB-KW"/>
</dbReference>
<gene>
    <name evidence="16" type="ORF">ATNIH1004_011028</name>
</gene>
<evidence type="ECO:0000256" key="11">
    <source>
        <dbReference type="ARBA" id="ARBA00023242"/>
    </source>
</evidence>
<dbReference type="GO" id="GO:0000781">
    <property type="term" value="C:chromosome, telomeric region"/>
    <property type="evidence" value="ECO:0007669"/>
    <property type="project" value="UniProtKB-SubCell"/>
</dbReference>
<feature type="region of interest" description="Disordered" evidence="14">
    <location>
        <begin position="376"/>
        <end position="425"/>
    </location>
</feature>
<evidence type="ECO:0000256" key="3">
    <source>
        <dbReference type="ARBA" id="ARBA00016182"/>
    </source>
</evidence>
<organism evidence="16 17">
    <name type="scientific">Aspergillus tanneri</name>
    <dbReference type="NCBI Taxonomy" id="1220188"/>
    <lineage>
        <taxon>Eukaryota</taxon>
        <taxon>Fungi</taxon>
        <taxon>Dikarya</taxon>
        <taxon>Ascomycota</taxon>
        <taxon>Pezizomycotina</taxon>
        <taxon>Eurotiomycetes</taxon>
        <taxon>Eurotiomycetidae</taxon>
        <taxon>Eurotiales</taxon>
        <taxon>Aspergillaceae</taxon>
        <taxon>Aspergillus</taxon>
        <taxon>Aspergillus subgen. Circumdati</taxon>
    </lineage>
</organism>
<dbReference type="Gene3D" id="1.10.132.70">
    <property type="match status" value="1"/>
</dbReference>
<keyword evidence="6 13" id="KW-0548">Nucleotidyltransferase</keyword>
<dbReference type="PANTHER" id="PTHR12066">
    <property type="entry name" value="TELOMERASE REVERSE TRANSCRIPTASE"/>
    <property type="match status" value="1"/>
</dbReference>
<evidence type="ECO:0000259" key="15">
    <source>
        <dbReference type="PROSITE" id="PS50878"/>
    </source>
</evidence>
<evidence type="ECO:0000256" key="6">
    <source>
        <dbReference type="ARBA" id="ARBA00022695"/>
    </source>
</evidence>
<keyword evidence="4 13" id="KW-0158">Chromosome</keyword>
<dbReference type="RefSeq" id="XP_033421449.1">
    <property type="nucleotide sequence ID" value="XM_033575594.1"/>
</dbReference>
<dbReference type="InterPro" id="IPR021891">
    <property type="entry name" value="Telomerase_RBD"/>
</dbReference>
<dbReference type="Gene3D" id="3.30.70.2630">
    <property type="match status" value="1"/>
</dbReference>